<evidence type="ECO:0000313" key="9">
    <source>
        <dbReference type="Proteomes" id="UP001185737"/>
    </source>
</evidence>
<keyword evidence="6" id="KW-0411">Iron-sulfur</keyword>
<evidence type="ECO:0000313" key="8">
    <source>
        <dbReference type="EMBL" id="MDV6286805.1"/>
    </source>
</evidence>
<keyword evidence="5" id="KW-0408">Iron</keyword>
<organism evidence="8 9">
    <name type="scientific">Rhodococcus jostii</name>
    <dbReference type="NCBI Taxonomy" id="132919"/>
    <lineage>
        <taxon>Bacteria</taxon>
        <taxon>Bacillati</taxon>
        <taxon>Actinomycetota</taxon>
        <taxon>Actinomycetes</taxon>
        <taxon>Mycobacteriales</taxon>
        <taxon>Nocardiaceae</taxon>
        <taxon>Rhodococcus</taxon>
    </lineage>
</organism>
<dbReference type="InterPro" id="IPR051269">
    <property type="entry name" value="Fe-S_cluster_ET"/>
</dbReference>
<dbReference type="PANTHER" id="PTHR36923:SF3">
    <property type="entry name" value="FERREDOXIN"/>
    <property type="match status" value="1"/>
</dbReference>
<reference evidence="8 9" key="1">
    <citation type="submission" date="2023-10" db="EMBL/GenBank/DDBJ databases">
        <title>Development of a sustainable strategy for remediation of hydrocarbon-contaminated territories based on the waste exchange concept.</title>
        <authorList>
            <person name="Krivoruchko A."/>
        </authorList>
    </citation>
    <scope>NUCLEOTIDE SEQUENCE [LARGE SCALE GENOMIC DNA]</scope>
    <source>
        <strain evidence="8 9">IEGM 60</strain>
    </source>
</reference>
<dbReference type="RefSeq" id="WP_317571785.1">
    <property type="nucleotide sequence ID" value="NZ_JAWLKA010000046.1"/>
</dbReference>
<gene>
    <name evidence="8" type="ORF">R3Q59_40725</name>
</gene>
<evidence type="ECO:0000256" key="6">
    <source>
        <dbReference type="ARBA" id="ARBA00023014"/>
    </source>
</evidence>
<dbReference type="SUPFAM" id="SSF54862">
    <property type="entry name" value="4Fe-4S ferredoxins"/>
    <property type="match status" value="1"/>
</dbReference>
<evidence type="ECO:0000256" key="7">
    <source>
        <dbReference type="ARBA" id="ARBA00023291"/>
    </source>
</evidence>
<comment type="cofactor">
    <cofactor evidence="1">
        <name>[3Fe-4S] cluster</name>
        <dbReference type="ChEBI" id="CHEBI:21137"/>
    </cofactor>
</comment>
<keyword evidence="3" id="KW-0479">Metal-binding</keyword>
<evidence type="ECO:0000256" key="3">
    <source>
        <dbReference type="ARBA" id="ARBA00022723"/>
    </source>
</evidence>
<keyword evidence="4" id="KW-0249">Electron transport</keyword>
<evidence type="ECO:0000256" key="2">
    <source>
        <dbReference type="ARBA" id="ARBA00022448"/>
    </source>
</evidence>
<evidence type="ECO:0000256" key="4">
    <source>
        <dbReference type="ARBA" id="ARBA00022982"/>
    </source>
</evidence>
<keyword evidence="2" id="KW-0813">Transport</keyword>
<dbReference type="Proteomes" id="UP001185737">
    <property type="component" value="Unassembled WGS sequence"/>
</dbReference>
<comment type="caution">
    <text evidence="8">The sequence shown here is derived from an EMBL/GenBank/DDBJ whole genome shotgun (WGS) entry which is preliminary data.</text>
</comment>
<proteinExistence type="predicted"/>
<accession>A0ABU4CTA8</accession>
<sequence length="75" mass="7795">MPVHIKAHSDRCIGAGQCARILPALFDQNDATGTVTVLDATVEPATPTLIAKLAEVRDACPVAAIDIATAQEETP</sequence>
<dbReference type="Gene3D" id="3.30.70.20">
    <property type="match status" value="1"/>
</dbReference>
<protein>
    <submittedName>
        <fullName evidence="8">Ferredoxin</fullName>
    </submittedName>
</protein>
<keyword evidence="7" id="KW-0003">3Fe-4S</keyword>
<evidence type="ECO:0000256" key="5">
    <source>
        <dbReference type="ARBA" id="ARBA00023004"/>
    </source>
</evidence>
<dbReference type="Pfam" id="PF13370">
    <property type="entry name" value="Fer4_13"/>
    <property type="match status" value="1"/>
</dbReference>
<evidence type="ECO:0000256" key="1">
    <source>
        <dbReference type="ARBA" id="ARBA00001927"/>
    </source>
</evidence>
<name>A0ABU4CTA8_RHOJO</name>
<keyword evidence="9" id="KW-1185">Reference proteome</keyword>
<dbReference type="PANTHER" id="PTHR36923">
    <property type="entry name" value="FERREDOXIN"/>
    <property type="match status" value="1"/>
</dbReference>
<dbReference type="EMBL" id="JAWLKA010000046">
    <property type="protein sequence ID" value="MDV6286805.1"/>
    <property type="molecule type" value="Genomic_DNA"/>
</dbReference>